<protein>
    <recommendedName>
        <fullName evidence="2">CSD domain-containing protein</fullName>
    </recommendedName>
</protein>
<feature type="non-terminal residue" evidence="3">
    <location>
        <position position="237"/>
    </location>
</feature>
<dbReference type="Gene3D" id="2.40.50.140">
    <property type="entry name" value="Nucleic acid-binding proteins"/>
    <property type="match status" value="2"/>
</dbReference>
<dbReference type="OrthoDB" id="448492at2759"/>
<organism evidence="3 4">
    <name type="scientific">Polarella glacialis</name>
    <name type="common">Dinoflagellate</name>
    <dbReference type="NCBI Taxonomy" id="89957"/>
    <lineage>
        <taxon>Eukaryota</taxon>
        <taxon>Sar</taxon>
        <taxon>Alveolata</taxon>
        <taxon>Dinophyceae</taxon>
        <taxon>Suessiales</taxon>
        <taxon>Suessiaceae</taxon>
        <taxon>Polarella</taxon>
    </lineage>
</organism>
<sequence>QFNAVAVGRVVRYEEAKGYGFIAPEDGGEEIFFLRSELPPELASCTRREQIMDIYAEFEVTRNSDGKLRAKKMVLLYGSSGGSSSSSSNNNNTNNNSSSSRSTGLDRPGLNIGTIMNYDAKGFGFIKSDHIAEDIFFLRSELPPELDGREPRRDEVVDKVVEFEVRTMPDGKLRAERLQFPHGRPSGGRAPEGKKGIPVNGTFIGKIRRFDRSKGFGFIEVQGQPEAFFFLSSFLPK</sequence>
<name>A0A813HLT6_POLGL</name>
<keyword evidence="4" id="KW-1185">Reference proteome</keyword>
<dbReference type="PROSITE" id="PS51857">
    <property type="entry name" value="CSD_2"/>
    <property type="match status" value="1"/>
</dbReference>
<dbReference type="PANTHER" id="PTHR46565">
    <property type="entry name" value="COLD SHOCK DOMAIN PROTEIN 2"/>
    <property type="match status" value="1"/>
</dbReference>
<proteinExistence type="predicted"/>
<dbReference type="InterPro" id="IPR012340">
    <property type="entry name" value="NA-bd_OB-fold"/>
</dbReference>
<dbReference type="GO" id="GO:0003676">
    <property type="term" value="F:nucleic acid binding"/>
    <property type="evidence" value="ECO:0007669"/>
    <property type="project" value="InterPro"/>
</dbReference>
<evidence type="ECO:0000256" key="1">
    <source>
        <dbReference type="SAM" id="MobiDB-lite"/>
    </source>
</evidence>
<reference evidence="3" key="1">
    <citation type="submission" date="2021-02" db="EMBL/GenBank/DDBJ databases">
        <authorList>
            <person name="Dougan E. K."/>
            <person name="Rhodes N."/>
            <person name="Thang M."/>
            <person name="Chan C."/>
        </authorList>
    </citation>
    <scope>NUCLEOTIDE SEQUENCE</scope>
</reference>
<accession>A0A813HLT6</accession>
<dbReference type="Proteomes" id="UP000654075">
    <property type="component" value="Unassembled WGS sequence"/>
</dbReference>
<feature type="region of interest" description="Disordered" evidence="1">
    <location>
        <begin position="80"/>
        <end position="108"/>
    </location>
</feature>
<evidence type="ECO:0000259" key="2">
    <source>
        <dbReference type="PROSITE" id="PS51857"/>
    </source>
</evidence>
<dbReference type="EMBL" id="CAJNNV010031992">
    <property type="protein sequence ID" value="CAE8638546.1"/>
    <property type="molecule type" value="Genomic_DNA"/>
</dbReference>
<dbReference type="AlphaFoldDB" id="A0A813HLT6"/>
<evidence type="ECO:0000313" key="3">
    <source>
        <dbReference type="EMBL" id="CAE8638546.1"/>
    </source>
</evidence>
<feature type="non-terminal residue" evidence="3">
    <location>
        <position position="1"/>
    </location>
</feature>
<evidence type="ECO:0000313" key="4">
    <source>
        <dbReference type="Proteomes" id="UP000654075"/>
    </source>
</evidence>
<dbReference type="SUPFAM" id="SSF50249">
    <property type="entry name" value="Nucleic acid-binding proteins"/>
    <property type="match status" value="2"/>
</dbReference>
<dbReference type="InterPro" id="IPR002059">
    <property type="entry name" value="CSP_DNA-bd"/>
</dbReference>
<feature type="domain" description="CSD" evidence="2">
    <location>
        <begin position="5"/>
        <end position="75"/>
    </location>
</feature>
<gene>
    <name evidence="3" type="ORF">PGLA1383_LOCUS53713</name>
</gene>
<dbReference type="PANTHER" id="PTHR46565:SF20">
    <property type="entry name" value="COLD SHOCK DOMAIN-CONTAINING PROTEIN 4"/>
    <property type="match status" value="1"/>
</dbReference>
<comment type="caution">
    <text evidence="3">The sequence shown here is derived from an EMBL/GenBank/DDBJ whole genome shotgun (WGS) entry which is preliminary data.</text>
</comment>
<feature type="compositionally biased region" description="Low complexity" evidence="1">
    <location>
        <begin position="82"/>
        <end position="103"/>
    </location>
</feature>